<organism evidence="1 2">
    <name type="scientific">Marinicrinis lubricantis</name>
    <dbReference type="NCBI Taxonomy" id="2086470"/>
    <lineage>
        <taxon>Bacteria</taxon>
        <taxon>Bacillati</taxon>
        <taxon>Bacillota</taxon>
        <taxon>Bacilli</taxon>
        <taxon>Bacillales</taxon>
        <taxon>Paenibacillaceae</taxon>
    </lineage>
</organism>
<comment type="caution">
    <text evidence="1">The sequence shown here is derived from an EMBL/GenBank/DDBJ whole genome shotgun (WGS) entry which is preliminary data.</text>
</comment>
<gene>
    <name evidence="1" type="ORF">ACFPXP_08905</name>
</gene>
<proteinExistence type="predicted"/>
<sequence>MASRNELPAKWRMNPYWRNRIQRFPLKLFTREEVHEYLQGSGLAADVQVDIAQNSEGHPLLLALTVDLLRSQEDGAMENDEIPTILSAELLREVASSVHYDALTVLSLLPAADQTMINHFLELPITSTEYHLLSGLSFVRPTPQGLTLHHVVSRLLRDDYARRAPDKFKDLRQKVFQRLAELFHTVDQRLQRRIASHVLELYREFLPSAHAYVNFSSRYKPNEDSRFQPEDLPYLHRFLAASINQSDWQSEFAKSEDYHELLEDIAVHSPEGICVVRDEVGKPLAFCAGIWLHAMTLSLLERYAPGMLGIVGEDLEELRLLPPDTPDTLCVLLAAVDVGHSLYRSEELGALLMQQWLIHMTSGLRGIIVTADVHLNSLLPILGFKQRDSIPIEFGPFDETIVTKWELDFRQTTFDEWVKLVIQQTSPVTEELEAQQSNEAVVDIDGSEAKQILQHLFNIRELEQLSVTKRLNWAGTVIQRKVQELLAAEQPRSPLTPLEQQILRAVYIQKDRNKNQLAEMFHMSRTTFYCHSQTALQHFAYVLTRS</sequence>
<reference evidence="2" key="1">
    <citation type="journal article" date="2019" name="Int. J. Syst. Evol. Microbiol.">
        <title>The Global Catalogue of Microorganisms (GCM) 10K type strain sequencing project: providing services to taxonomists for standard genome sequencing and annotation.</title>
        <authorList>
            <consortium name="The Broad Institute Genomics Platform"/>
            <consortium name="The Broad Institute Genome Sequencing Center for Infectious Disease"/>
            <person name="Wu L."/>
            <person name="Ma J."/>
        </authorList>
    </citation>
    <scope>NUCLEOTIDE SEQUENCE [LARGE SCALE GENOMIC DNA]</scope>
    <source>
        <strain evidence="2">CCM 8749</strain>
    </source>
</reference>
<accession>A0ABW1INF0</accession>
<evidence type="ECO:0000313" key="2">
    <source>
        <dbReference type="Proteomes" id="UP001596250"/>
    </source>
</evidence>
<name>A0ABW1INF0_9BACL</name>
<evidence type="ECO:0000313" key="1">
    <source>
        <dbReference type="EMBL" id="MFC5986544.1"/>
    </source>
</evidence>
<dbReference type="RefSeq" id="WP_379893870.1">
    <property type="nucleotide sequence ID" value="NZ_CBCSCT010000097.1"/>
</dbReference>
<dbReference type="EMBL" id="JBHSQV010000114">
    <property type="protein sequence ID" value="MFC5986544.1"/>
    <property type="molecule type" value="Genomic_DNA"/>
</dbReference>
<keyword evidence="2" id="KW-1185">Reference proteome</keyword>
<dbReference type="Proteomes" id="UP001596250">
    <property type="component" value="Unassembled WGS sequence"/>
</dbReference>
<protein>
    <submittedName>
        <fullName evidence="1">Bacterio-opsin activator</fullName>
    </submittedName>
</protein>